<feature type="region of interest" description="Disordered" evidence="1">
    <location>
        <begin position="79"/>
        <end position="100"/>
    </location>
</feature>
<dbReference type="RefSeq" id="WP_230365030.1">
    <property type="nucleotide sequence ID" value="NZ_JAJALK010000001.1"/>
</dbReference>
<protein>
    <submittedName>
        <fullName evidence="2">Uncharacterized protein</fullName>
    </submittedName>
</protein>
<evidence type="ECO:0000313" key="2">
    <source>
        <dbReference type="EMBL" id="MDQ0541396.1"/>
    </source>
</evidence>
<dbReference type="AlphaFoldDB" id="A0AAJ1TIR8"/>
<evidence type="ECO:0000256" key="1">
    <source>
        <dbReference type="SAM" id="MobiDB-lite"/>
    </source>
</evidence>
<comment type="caution">
    <text evidence="2">The sequence shown here is derived from an EMBL/GenBank/DDBJ whole genome shotgun (WGS) entry which is preliminary data.</text>
</comment>
<gene>
    <name evidence="2" type="ORF">QO001_000304</name>
</gene>
<organism evidence="2 3">
    <name type="scientific">Methylobacterium brachiatum</name>
    <dbReference type="NCBI Taxonomy" id="269660"/>
    <lineage>
        <taxon>Bacteria</taxon>
        <taxon>Pseudomonadati</taxon>
        <taxon>Pseudomonadota</taxon>
        <taxon>Alphaproteobacteria</taxon>
        <taxon>Hyphomicrobiales</taxon>
        <taxon>Methylobacteriaceae</taxon>
        <taxon>Methylobacterium</taxon>
    </lineage>
</organism>
<evidence type="ECO:0000313" key="3">
    <source>
        <dbReference type="Proteomes" id="UP001223420"/>
    </source>
</evidence>
<accession>A0AAJ1TIR8</accession>
<name>A0AAJ1TIR8_9HYPH</name>
<dbReference type="Proteomes" id="UP001223420">
    <property type="component" value="Unassembled WGS sequence"/>
</dbReference>
<reference evidence="2" key="1">
    <citation type="submission" date="2023-07" db="EMBL/GenBank/DDBJ databases">
        <title>Genomic Encyclopedia of Type Strains, Phase IV (KMG-IV): sequencing the most valuable type-strain genomes for metagenomic binning, comparative biology and taxonomic classification.</title>
        <authorList>
            <person name="Goeker M."/>
        </authorList>
    </citation>
    <scope>NUCLEOTIDE SEQUENCE</scope>
    <source>
        <strain evidence="2">DSM 19569</strain>
    </source>
</reference>
<proteinExistence type="predicted"/>
<sequence length="100" mass="10658">MFVLETRGLVTRVFVEPANRVAIGGRMHVAAEIRGGCPAAPLQDLTRRQKAAIGEARQTPDGFDAALARTFDSPTAELDQACGEVQGRPRSKAGSVIRTP</sequence>
<dbReference type="EMBL" id="JAUSWL010000001">
    <property type="protein sequence ID" value="MDQ0541396.1"/>
    <property type="molecule type" value="Genomic_DNA"/>
</dbReference>